<feature type="transmembrane region" description="Helical" evidence="1">
    <location>
        <begin position="112"/>
        <end position="131"/>
    </location>
</feature>
<accession>A0A8I1A9X3</accession>
<evidence type="ECO:0000313" key="3">
    <source>
        <dbReference type="Proteomes" id="UP000633619"/>
    </source>
</evidence>
<feature type="transmembrane region" description="Helical" evidence="1">
    <location>
        <begin position="82"/>
        <end position="100"/>
    </location>
</feature>
<reference evidence="2 3" key="1">
    <citation type="submission" date="2020-12" db="EMBL/GenBank/DDBJ databases">
        <title>WGS of Thermoactinomyces spp.</title>
        <authorList>
            <person name="Cheng K."/>
        </authorList>
    </citation>
    <scope>NUCLEOTIDE SEQUENCE [LARGE SCALE GENOMIC DNA]</scope>
    <source>
        <strain evidence="3">CICC 10671\DSM 43846</strain>
    </source>
</reference>
<dbReference type="EMBL" id="JAECVW010000004">
    <property type="protein sequence ID" value="MBH8595356.1"/>
    <property type="molecule type" value="Genomic_DNA"/>
</dbReference>
<gene>
    <name evidence="2" type="ORF">I8U20_08430</name>
</gene>
<dbReference type="RefSeq" id="WP_181732051.1">
    <property type="nucleotide sequence ID" value="NZ_JACEIR010000005.1"/>
</dbReference>
<keyword evidence="1" id="KW-0472">Membrane</keyword>
<evidence type="ECO:0000313" key="2">
    <source>
        <dbReference type="EMBL" id="MBH8595356.1"/>
    </source>
</evidence>
<keyword evidence="1" id="KW-0812">Transmembrane</keyword>
<dbReference type="Proteomes" id="UP000633619">
    <property type="component" value="Unassembled WGS sequence"/>
</dbReference>
<keyword evidence="1" id="KW-1133">Transmembrane helix</keyword>
<feature type="transmembrane region" description="Helical" evidence="1">
    <location>
        <begin position="168"/>
        <end position="187"/>
    </location>
</feature>
<feature type="transmembrane region" description="Helical" evidence="1">
    <location>
        <begin position="58"/>
        <end position="75"/>
    </location>
</feature>
<evidence type="ECO:0000256" key="1">
    <source>
        <dbReference type="SAM" id="Phobius"/>
    </source>
</evidence>
<sequence length="205" mass="23746">MNRIAAFLCSWSLLILYGTGWLSHWMEAFESTRANIQWVLWTLSLLSLCQPWRVHEHLYIHPAWIGFLLIFIYCGGKFSPDILMTLLSSSFCAGTLFLLGHEWLHAHADWTYPPFRILLLSGVILLSLLISPRLPERIWFAGMSLMALEIWIQYFHQDGFAPVVLGSNVFMDVLWLSLTGILFAHILENHFRSRISKKRLSLSKL</sequence>
<organism evidence="2 3">
    <name type="scientific">Thermoactinomyces intermedius</name>
    <dbReference type="NCBI Taxonomy" id="2024"/>
    <lineage>
        <taxon>Bacteria</taxon>
        <taxon>Bacillati</taxon>
        <taxon>Bacillota</taxon>
        <taxon>Bacilli</taxon>
        <taxon>Bacillales</taxon>
        <taxon>Thermoactinomycetaceae</taxon>
        <taxon>Thermoactinomyces</taxon>
    </lineage>
</organism>
<dbReference type="AlphaFoldDB" id="A0A8I1A9X3"/>
<comment type="caution">
    <text evidence="2">The sequence shown here is derived from an EMBL/GenBank/DDBJ whole genome shotgun (WGS) entry which is preliminary data.</text>
</comment>
<name>A0A8I1A9X3_THEIN</name>
<feature type="transmembrane region" description="Helical" evidence="1">
    <location>
        <begin position="138"/>
        <end position="156"/>
    </location>
</feature>
<proteinExistence type="predicted"/>
<keyword evidence="3" id="KW-1185">Reference proteome</keyword>
<protein>
    <submittedName>
        <fullName evidence="2">Uncharacterized protein</fullName>
    </submittedName>
</protein>